<dbReference type="WBParaSite" id="Hba_10271">
    <property type="protein sequence ID" value="Hba_10271"/>
    <property type="gene ID" value="Hba_10271"/>
</dbReference>
<evidence type="ECO:0000313" key="1">
    <source>
        <dbReference type="Proteomes" id="UP000095283"/>
    </source>
</evidence>
<name>A0A1I7WYR2_HETBA</name>
<proteinExistence type="predicted"/>
<organism evidence="1 2">
    <name type="scientific">Heterorhabditis bacteriophora</name>
    <name type="common">Entomopathogenic nematode worm</name>
    <dbReference type="NCBI Taxonomy" id="37862"/>
    <lineage>
        <taxon>Eukaryota</taxon>
        <taxon>Metazoa</taxon>
        <taxon>Ecdysozoa</taxon>
        <taxon>Nematoda</taxon>
        <taxon>Chromadorea</taxon>
        <taxon>Rhabditida</taxon>
        <taxon>Rhabditina</taxon>
        <taxon>Rhabditomorpha</taxon>
        <taxon>Strongyloidea</taxon>
        <taxon>Heterorhabditidae</taxon>
        <taxon>Heterorhabditis</taxon>
    </lineage>
</organism>
<dbReference type="Proteomes" id="UP000095283">
    <property type="component" value="Unplaced"/>
</dbReference>
<evidence type="ECO:0000313" key="2">
    <source>
        <dbReference type="WBParaSite" id="Hba_10271"/>
    </source>
</evidence>
<reference evidence="2" key="1">
    <citation type="submission" date="2016-11" db="UniProtKB">
        <authorList>
            <consortium name="WormBaseParasite"/>
        </authorList>
    </citation>
    <scope>IDENTIFICATION</scope>
</reference>
<sequence length="33" mass="3929">MKTSWFLFLPIYSSILIYANEDTIKCLIYHNSC</sequence>
<accession>A0A1I7WYR2</accession>
<dbReference type="AlphaFoldDB" id="A0A1I7WYR2"/>
<protein>
    <submittedName>
        <fullName evidence="2">Uncharacterized protein</fullName>
    </submittedName>
</protein>
<keyword evidence="1" id="KW-1185">Reference proteome</keyword>